<evidence type="ECO:0000256" key="1">
    <source>
        <dbReference type="SAM" id="MobiDB-lite"/>
    </source>
</evidence>
<evidence type="ECO:0000313" key="2">
    <source>
        <dbReference type="EMBL" id="EPS97269.1"/>
    </source>
</evidence>
<feature type="compositionally biased region" description="Basic and acidic residues" evidence="1">
    <location>
        <begin position="216"/>
        <end position="231"/>
    </location>
</feature>
<accession>S8FFT5</accession>
<feature type="compositionally biased region" description="Polar residues" evidence="1">
    <location>
        <begin position="94"/>
        <end position="106"/>
    </location>
</feature>
<feature type="compositionally biased region" description="Basic and acidic residues" evidence="1">
    <location>
        <begin position="717"/>
        <end position="734"/>
    </location>
</feature>
<feature type="region of interest" description="Disordered" evidence="1">
    <location>
        <begin position="1"/>
        <end position="249"/>
    </location>
</feature>
<feature type="compositionally biased region" description="Polar residues" evidence="1">
    <location>
        <begin position="1"/>
        <end position="10"/>
    </location>
</feature>
<feature type="compositionally biased region" description="Low complexity" evidence="1">
    <location>
        <begin position="761"/>
        <end position="777"/>
    </location>
</feature>
<sequence length="785" mass="86944">MRRTLQNIHNAYSELEHNAHQQQVQQVNLEDESSDVAPSRSASPSERNGRSFAEVVNGTPPISPSSPDVPLAAECEKQDTTTVPSDTWAGDALETTNGEQSAASKDTTTRGENGEPAQAGTNDKPVENALHQAVRRRRPSTKGKGKEAATSTPHQEDPPADEIQTGEEAEEEVRASDAARKRRRLSSTPTPSDQPGGSANVELRVQHTPPALTTDKGGDDREPMKGDKPEAEENSTSGGLAGIPSPSAASSDYLWDSMGEIDPSIIPLLNTLDDVSVGLYQGDEIAPSLMQTYARVRNEAGSSGDSSTNGGNPPPSWLSNAGNDTMIDDRNIFRPEPINYGDPDLFERTIRTMKRAIPPPPLATKYVRRGPQMPGNDTPRPPASRAPLAPGTRQTSLQGTLPPPEAQQQQKKLPSFRRYPTLATHTPTQGDAHMANGGETTDTTDVLQPTNLDDISDPLLHLDELIDDFDPNATPTMSEYEVQLPEAAWRSVQNTNPFWRMRDMGDEQKRLWNLDKRPAVLIHFPGCGTRDPSIGAKIQLAREDLSERFQIDGRTLVFLIAHAKHEHSHPNKEPFFVIVYGLTQTQCDELIEKVWHSSRCITFGIARDFVRILLKKENQVFVKNLLNRDIQRGGRWHGRAATVNDTFRLFLKTVQTHLVRRQIAGGIDEPLVMLYAEPPSDHPDEWIVFRDHMQAQRVGSLCHVQKFPGWKGPKSADVTEKRAPDRDQQRDRNRNAGPRGNAPQANYGRPGAQEQRMPNYAQGNGRANNRGRGRNQAFEYGYEEY</sequence>
<gene>
    <name evidence="2" type="ORF">FOMPIDRAFT_1052485</name>
</gene>
<dbReference type="STRING" id="743788.S8FFT5"/>
<feature type="region of interest" description="Disordered" evidence="1">
    <location>
        <begin position="709"/>
        <end position="785"/>
    </location>
</feature>
<feature type="compositionally biased region" description="Basic residues" evidence="1">
    <location>
        <begin position="133"/>
        <end position="143"/>
    </location>
</feature>
<evidence type="ECO:0000313" key="3">
    <source>
        <dbReference type="Proteomes" id="UP000015241"/>
    </source>
</evidence>
<proteinExistence type="predicted"/>
<feature type="compositionally biased region" description="Low complexity" evidence="1">
    <location>
        <begin position="301"/>
        <end position="311"/>
    </location>
</feature>
<dbReference type="Proteomes" id="UP000015241">
    <property type="component" value="Unassembled WGS sequence"/>
</dbReference>
<reference evidence="2 3" key="1">
    <citation type="journal article" date="2012" name="Science">
        <title>The Paleozoic origin of enzymatic lignin decomposition reconstructed from 31 fungal genomes.</title>
        <authorList>
            <person name="Floudas D."/>
            <person name="Binder M."/>
            <person name="Riley R."/>
            <person name="Barry K."/>
            <person name="Blanchette R.A."/>
            <person name="Henrissat B."/>
            <person name="Martinez A.T."/>
            <person name="Otillar R."/>
            <person name="Spatafora J.W."/>
            <person name="Yadav J.S."/>
            <person name="Aerts A."/>
            <person name="Benoit I."/>
            <person name="Boyd A."/>
            <person name="Carlson A."/>
            <person name="Copeland A."/>
            <person name="Coutinho P.M."/>
            <person name="de Vries R.P."/>
            <person name="Ferreira P."/>
            <person name="Findley K."/>
            <person name="Foster B."/>
            <person name="Gaskell J."/>
            <person name="Glotzer D."/>
            <person name="Gorecki P."/>
            <person name="Heitman J."/>
            <person name="Hesse C."/>
            <person name="Hori C."/>
            <person name="Igarashi K."/>
            <person name="Jurgens J.A."/>
            <person name="Kallen N."/>
            <person name="Kersten P."/>
            <person name="Kohler A."/>
            <person name="Kuees U."/>
            <person name="Kumar T.K.A."/>
            <person name="Kuo A."/>
            <person name="LaButti K."/>
            <person name="Larrondo L.F."/>
            <person name="Lindquist E."/>
            <person name="Ling A."/>
            <person name="Lombard V."/>
            <person name="Lucas S."/>
            <person name="Lundell T."/>
            <person name="Martin R."/>
            <person name="McLaughlin D.J."/>
            <person name="Morgenstern I."/>
            <person name="Morin E."/>
            <person name="Murat C."/>
            <person name="Nagy L.G."/>
            <person name="Nolan M."/>
            <person name="Ohm R.A."/>
            <person name="Patyshakuliyeva A."/>
            <person name="Rokas A."/>
            <person name="Ruiz-Duenas F.J."/>
            <person name="Sabat G."/>
            <person name="Salamov A."/>
            <person name="Samejima M."/>
            <person name="Schmutz J."/>
            <person name="Slot J.C."/>
            <person name="St John F."/>
            <person name="Stenlid J."/>
            <person name="Sun H."/>
            <person name="Sun S."/>
            <person name="Syed K."/>
            <person name="Tsang A."/>
            <person name="Wiebenga A."/>
            <person name="Young D."/>
            <person name="Pisabarro A."/>
            <person name="Eastwood D.C."/>
            <person name="Martin F."/>
            <person name="Cullen D."/>
            <person name="Grigoriev I.V."/>
            <person name="Hibbett D.S."/>
        </authorList>
    </citation>
    <scope>NUCLEOTIDE SEQUENCE</scope>
    <source>
        <strain evidence="3">FP-58527</strain>
    </source>
</reference>
<protein>
    <submittedName>
        <fullName evidence="2">Uncharacterized protein</fullName>
    </submittedName>
</protein>
<dbReference type="AlphaFoldDB" id="S8FFT5"/>
<feature type="region of interest" description="Disordered" evidence="1">
    <location>
        <begin position="298"/>
        <end position="413"/>
    </location>
</feature>
<dbReference type="EMBL" id="KE504177">
    <property type="protein sequence ID" value="EPS97269.1"/>
    <property type="molecule type" value="Genomic_DNA"/>
</dbReference>
<dbReference type="HOGENOM" id="CLU_357157_0_0_1"/>
<feature type="compositionally biased region" description="Polar residues" evidence="1">
    <location>
        <begin position="186"/>
        <end position="197"/>
    </location>
</feature>
<dbReference type="InParanoid" id="S8FFT5"/>
<name>S8FFT5_FOMSC</name>
<feature type="compositionally biased region" description="Acidic residues" evidence="1">
    <location>
        <begin position="158"/>
        <end position="171"/>
    </location>
</feature>
<organism evidence="2 3">
    <name type="scientific">Fomitopsis schrenkii</name>
    <name type="common">Brown rot fungus</name>
    <dbReference type="NCBI Taxonomy" id="2126942"/>
    <lineage>
        <taxon>Eukaryota</taxon>
        <taxon>Fungi</taxon>
        <taxon>Dikarya</taxon>
        <taxon>Basidiomycota</taxon>
        <taxon>Agaricomycotina</taxon>
        <taxon>Agaricomycetes</taxon>
        <taxon>Polyporales</taxon>
        <taxon>Fomitopsis</taxon>
    </lineage>
</organism>
<keyword evidence="3" id="KW-1185">Reference proteome</keyword>